<evidence type="ECO:0000313" key="1">
    <source>
        <dbReference type="EMBL" id="QNF34739.1"/>
    </source>
</evidence>
<protein>
    <submittedName>
        <fullName evidence="1">Uncharacterized protein</fullName>
    </submittedName>
</protein>
<organism evidence="1 2">
    <name type="scientific">Adhaeribacter swui</name>
    <dbReference type="NCBI Taxonomy" id="2086471"/>
    <lineage>
        <taxon>Bacteria</taxon>
        <taxon>Pseudomonadati</taxon>
        <taxon>Bacteroidota</taxon>
        <taxon>Cytophagia</taxon>
        <taxon>Cytophagales</taxon>
        <taxon>Hymenobacteraceae</taxon>
        <taxon>Adhaeribacter</taxon>
    </lineage>
</organism>
<dbReference type="KEGG" id="aswu:HUW51_19130"/>
<keyword evidence="2" id="KW-1185">Reference proteome</keyword>
<gene>
    <name evidence="1" type="ORF">HUW51_19130</name>
</gene>
<dbReference type="RefSeq" id="WP_185271233.1">
    <property type="nucleotide sequence ID" value="NZ_CP055156.1"/>
</dbReference>
<accession>A0A7G7GC55</accession>
<proteinExistence type="predicted"/>
<reference evidence="1 2" key="1">
    <citation type="journal article" date="2018" name="Int. J. Syst. Evol. Microbiol.">
        <title>Adhaeribacter swui sp. nov., isolated from wet mud.</title>
        <authorList>
            <person name="Kim D.U."/>
            <person name="Kim K.W."/>
            <person name="Kang M.S."/>
            <person name="Kim J.Y."/>
            <person name="Jang J.H."/>
            <person name="Kim M.K."/>
        </authorList>
    </citation>
    <scope>NUCLEOTIDE SEQUENCE [LARGE SCALE GENOMIC DNA]</scope>
    <source>
        <strain evidence="1 2">KCTC 52873</strain>
    </source>
</reference>
<dbReference type="Proteomes" id="UP000515237">
    <property type="component" value="Chromosome"/>
</dbReference>
<sequence length="75" mass="8230">MTHLLPKWLQAKVKSPGLFFSLTGGKECPSLYRSILLEGILKILNLAGCALKTKVLLSNTKSVTARKMKSLSVEK</sequence>
<dbReference type="EMBL" id="CP055156">
    <property type="protein sequence ID" value="QNF34739.1"/>
    <property type="molecule type" value="Genomic_DNA"/>
</dbReference>
<name>A0A7G7GC55_9BACT</name>
<dbReference type="AlphaFoldDB" id="A0A7G7GC55"/>
<evidence type="ECO:0000313" key="2">
    <source>
        <dbReference type="Proteomes" id="UP000515237"/>
    </source>
</evidence>